<feature type="domain" description="NAD(P)-binding" evidence="5">
    <location>
        <begin position="69"/>
        <end position="195"/>
    </location>
</feature>
<dbReference type="GO" id="GO:0003824">
    <property type="term" value="F:catalytic activity"/>
    <property type="evidence" value="ECO:0007669"/>
    <property type="project" value="UniProtKB-ARBA"/>
</dbReference>
<dbReference type="RefSeq" id="XP_029650577.1">
    <property type="nucleotide sequence ID" value="XM_029794717.2"/>
</dbReference>
<evidence type="ECO:0000313" key="6">
    <source>
        <dbReference type="Proteomes" id="UP000515154"/>
    </source>
</evidence>
<feature type="compositionally biased region" description="Basic and acidic residues" evidence="3">
    <location>
        <begin position="288"/>
        <end position="304"/>
    </location>
</feature>
<accession>A0A6P7TLV8</accession>
<dbReference type="Pfam" id="PF13460">
    <property type="entry name" value="NAD_binding_10"/>
    <property type="match status" value="1"/>
</dbReference>
<dbReference type="Gene3D" id="3.40.50.720">
    <property type="entry name" value="NAD(P)-binding Rossmann-like Domain"/>
    <property type="match status" value="1"/>
</dbReference>
<name>A0A6P7TLV8_9MOLL</name>
<proteinExistence type="predicted"/>
<evidence type="ECO:0000259" key="5">
    <source>
        <dbReference type="Pfam" id="PF13460"/>
    </source>
</evidence>
<keyword evidence="4" id="KW-0472">Membrane</keyword>
<evidence type="ECO:0000256" key="1">
    <source>
        <dbReference type="ARBA" id="ARBA00093483"/>
    </source>
</evidence>
<feature type="transmembrane region" description="Helical" evidence="4">
    <location>
        <begin position="12"/>
        <end position="31"/>
    </location>
</feature>
<reference evidence="7" key="1">
    <citation type="submission" date="2025-08" db="UniProtKB">
        <authorList>
            <consortium name="RefSeq"/>
        </authorList>
    </citation>
    <scope>IDENTIFICATION</scope>
</reference>
<evidence type="ECO:0000256" key="2">
    <source>
        <dbReference type="ARBA" id="ARBA00093604"/>
    </source>
</evidence>
<organism evidence="6 7">
    <name type="scientific">Octopus sinensis</name>
    <name type="common">East Asian common octopus</name>
    <dbReference type="NCBI Taxonomy" id="2607531"/>
    <lineage>
        <taxon>Eukaryota</taxon>
        <taxon>Metazoa</taxon>
        <taxon>Spiralia</taxon>
        <taxon>Lophotrochozoa</taxon>
        <taxon>Mollusca</taxon>
        <taxon>Cephalopoda</taxon>
        <taxon>Coleoidea</taxon>
        <taxon>Octopodiformes</taxon>
        <taxon>Octopoda</taxon>
        <taxon>Incirrata</taxon>
        <taxon>Octopodidae</taxon>
        <taxon>Octopus</taxon>
    </lineage>
</organism>
<gene>
    <name evidence="7" type="primary">LOC115223964</name>
</gene>
<evidence type="ECO:0000256" key="3">
    <source>
        <dbReference type="SAM" id="MobiDB-lite"/>
    </source>
</evidence>
<dbReference type="PANTHER" id="PTHR14097:SF7">
    <property type="entry name" value="OXIDOREDUCTASE HTATIP2"/>
    <property type="match status" value="1"/>
</dbReference>
<evidence type="ECO:0000256" key="4">
    <source>
        <dbReference type="SAM" id="Phobius"/>
    </source>
</evidence>
<dbReference type="CDD" id="cd05250">
    <property type="entry name" value="CC3_like_SDR_a"/>
    <property type="match status" value="1"/>
</dbReference>
<dbReference type="InterPro" id="IPR016040">
    <property type="entry name" value="NAD(P)-bd_dom"/>
</dbReference>
<feature type="region of interest" description="Disordered" evidence="3">
    <location>
        <begin position="284"/>
        <end position="304"/>
    </location>
</feature>
<dbReference type="AlphaFoldDB" id="A0A6P7TLV8"/>
<keyword evidence="4" id="KW-1133">Transmembrane helix</keyword>
<evidence type="ECO:0000313" key="7">
    <source>
        <dbReference type="RefSeq" id="XP_029650577.1"/>
    </source>
</evidence>
<dbReference type="InterPro" id="IPR036291">
    <property type="entry name" value="NAD(P)-bd_dom_sf"/>
</dbReference>
<dbReference type="Proteomes" id="UP000515154">
    <property type="component" value="Linkage group LG24"/>
</dbReference>
<dbReference type="GO" id="GO:0005737">
    <property type="term" value="C:cytoplasm"/>
    <property type="evidence" value="ECO:0007669"/>
    <property type="project" value="TreeGrafter"/>
</dbReference>
<comment type="subunit">
    <text evidence="1">Monomer. Forms homodimers during oxidative stress. Interacts (via N-terminus) with elongation factor EEF1A1 (via middle-region); the interaction is direct and competes with EEF1A1 binding to guanyl-nucleotide exchange factor EEF1B2, thereby inhibiting GDP for GTP exchange and reactivation of EEF1A1. Interacts with nuclear transport receptors XPO4, IPO5/RANBP5, IPO7, IPO9 and KPNB1 as well as GCN1L1/GCN1 and LRPPRC probably through their HEAT repeats. Binds NCOA5/CIA.</text>
</comment>
<keyword evidence="6" id="KW-1185">Reference proteome</keyword>
<dbReference type="PANTHER" id="PTHR14097">
    <property type="entry name" value="OXIDOREDUCTASE HTATIP2"/>
    <property type="match status" value="1"/>
</dbReference>
<dbReference type="KEGG" id="osn:115223964"/>
<keyword evidence="4" id="KW-0812">Transmembrane</keyword>
<dbReference type="SUPFAM" id="SSF51735">
    <property type="entry name" value="NAD(P)-binding Rossmann-fold domains"/>
    <property type="match status" value="1"/>
</dbReference>
<dbReference type="GO" id="GO:0051170">
    <property type="term" value="P:import into nucleus"/>
    <property type="evidence" value="ECO:0007669"/>
    <property type="project" value="TreeGrafter"/>
</dbReference>
<protein>
    <recommendedName>
        <fullName evidence="2">Protein HTATIP2</fullName>
    </recommendedName>
</protein>
<sequence>MLWFKCDEILPGVSLALLYVALCLSGIFIYMENEVIEDVENSCKIPLSAEENIENFRRKNYSAFVVGYSGEVGRHLLEALNRAKVFNRVVLIGRRTINLDHIGPEFEQNVVDFNLLEDYANLFKGLEYGFCTLGTSHGSIQSAEFVRVDHDYVLKTAEIAKANGCKHFSVVSSNGADRNSNFFYRRAKGLMEETLKVMHFQRLSIFRPGVLLCDRAEHRPGDTIFQKILRPVAYFFPTAVTLPVETAAVAMLNNAITPTNRTLDVFENKAIHVVAGMAQQFCPPQEPKISEEKTANKKEPESDL</sequence>